<proteinExistence type="predicted"/>
<reference evidence="1 2" key="1">
    <citation type="submission" date="2020-02" db="EMBL/GenBank/DDBJ databases">
        <title>Complete genomic sequence of a novel lytic phytopathogenic Burkholderia phage isolated from fallen leaf compost.</title>
        <authorList>
            <person name="Sasaki R."/>
            <person name="Miyashita S."/>
            <person name="Ando S."/>
            <person name="Ito K."/>
            <person name="Tada C."/>
            <person name="Fukuhara T."/>
            <person name="Kormelink R."/>
            <person name="Takahashi H."/>
        </authorList>
    </citation>
    <scope>NUCLEOTIDE SEQUENCE [LARGE SCALE GENOMIC DNA]</scope>
    <source>
        <strain evidence="1 2">FLC5</strain>
    </source>
</reference>
<evidence type="ECO:0000313" key="2">
    <source>
        <dbReference type="Proteomes" id="UP000516002"/>
    </source>
</evidence>
<sequence>MKEAWFNVDRELMRRDLYLGTFAPTPRTQLDELAAEYHERCEAYDRLVCTGPIKHGSIMPATTRELHLIGRHARDVRHELTKRAELAGYTSQQLTKAINNHA</sequence>
<name>A0A7G1GLY5_9CAUD</name>
<dbReference type="GeneID" id="65108489"/>
<keyword evidence="2" id="KW-1185">Reference proteome</keyword>
<evidence type="ECO:0000313" key="1">
    <source>
        <dbReference type="EMBL" id="BCB23186.1"/>
    </source>
</evidence>
<gene>
    <name evidence="1" type="primary">ORF14</name>
</gene>
<organism evidence="1 2">
    <name type="scientific">Burkholderia phage FLC5</name>
    <dbReference type="NCBI Taxonomy" id="2716322"/>
    <lineage>
        <taxon>Viruses</taxon>
        <taxon>Duplodnaviria</taxon>
        <taxon>Heunggongvirae</taxon>
        <taxon>Uroviricota</taxon>
        <taxon>Caudoviricetes</taxon>
        <taxon>Peduoviridae</taxon>
        <taxon>Kisquattuordecimvirus</taxon>
        <taxon>Kisquattuordecimvirus FLC5</taxon>
    </lineage>
</organism>
<accession>A0A7G1GLY5</accession>
<protein>
    <submittedName>
        <fullName evidence="1">Uncharacterized protein</fullName>
    </submittedName>
</protein>
<dbReference type="EMBL" id="LC528882">
    <property type="protein sequence ID" value="BCB23186.1"/>
    <property type="molecule type" value="Genomic_DNA"/>
</dbReference>
<dbReference type="Proteomes" id="UP000516002">
    <property type="component" value="Segment"/>
</dbReference>
<dbReference type="RefSeq" id="YP_010091004.1">
    <property type="nucleotide sequence ID" value="NC_055722.1"/>
</dbReference>
<dbReference type="KEGG" id="vg:65108489"/>